<evidence type="ECO:0000256" key="2">
    <source>
        <dbReference type="ARBA" id="ARBA00040939"/>
    </source>
</evidence>
<dbReference type="PANTHER" id="PTHR33505:SF4">
    <property type="entry name" value="PROTEIN PREY, MITOCHONDRIAL"/>
    <property type="match status" value="1"/>
</dbReference>
<dbReference type="Pfam" id="PF03966">
    <property type="entry name" value="Trm112p"/>
    <property type="match status" value="1"/>
</dbReference>
<dbReference type="Ensembl" id="ENSCCNT00000010457.1">
    <property type="protein sequence ID" value="ENSCCNP00000007905.1"/>
    <property type="gene ID" value="ENSCCNG00000008412.1"/>
</dbReference>
<dbReference type="Gene3D" id="2.20.25.10">
    <property type="match status" value="1"/>
</dbReference>
<accession>A0A8C0WCE4</accession>
<comment type="similarity">
    <text evidence="1">Belongs to the PREY family.</text>
</comment>
<dbReference type="PANTHER" id="PTHR33505">
    <property type="entry name" value="ZGC:162634"/>
    <property type="match status" value="1"/>
</dbReference>
<protein>
    <recommendedName>
        <fullName evidence="2">Protein preY, mitochondrial</fullName>
    </recommendedName>
</protein>
<dbReference type="InterPro" id="IPR005651">
    <property type="entry name" value="Trm112-like"/>
</dbReference>
<evidence type="ECO:0000313" key="3">
    <source>
        <dbReference type="Ensembl" id="ENSCCNP00000007905.1"/>
    </source>
</evidence>
<organism evidence="3">
    <name type="scientific">Castor canadensis</name>
    <name type="common">American beaver</name>
    <dbReference type="NCBI Taxonomy" id="51338"/>
    <lineage>
        <taxon>Eukaryota</taxon>
        <taxon>Metazoa</taxon>
        <taxon>Chordata</taxon>
        <taxon>Craniata</taxon>
        <taxon>Vertebrata</taxon>
        <taxon>Euteleostomi</taxon>
        <taxon>Mammalia</taxon>
        <taxon>Eutheria</taxon>
        <taxon>Euarchontoglires</taxon>
        <taxon>Glires</taxon>
        <taxon>Rodentia</taxon>
        <taxon>Castorimorpha</taxon>
        <taxon>Castoridae</taxon>
        <taxon>Castor</taxon>
    </lineage>
</organism>
<reference evidence="3" key="1">
    <citation type="submission" date="2023-09" db="UniProtKB">
        <authorList>
            <consortium name="Ensembl"/>
        </authorList>
    </citation>
    <scope>IDENTIFICATION</scope>
</reference>
<proteinExistence type="inferred from homology"/>
<name>A0A8C0WCE4_CASCN</name>
<evidence type="ECO:0000256" key="1">
    <source>
        <dbReference type="ARBA" id="ARBA00038479"/>
    </source>
</evidence>
<dbReference type="AlphaFoldDB" id="A0A8C0WCE4"/>
<sequence length="106" mass="11686">IMSRACSQLGSVLQRSSFLSVVTTRCLHATGSQPLVDLGLRAGGSPLTFEPVLLDFLVCTLSKNPLIYETLTNELINEKMGINYLIISGIPNMITHENKKQEEVEH</sequence>
<dbReference type="SUPFAM" id="SSF158997">
    <property type="entry name" value="Trm112p-like"/>
    <property type="match status" value="1"/>
</dbReference>